<accession>V6YZ83</accession>
<comment type="caution">
    <text evidence="1">The sequence shown here is derived from an EMBL/GenBank/DDBJ whole genome shotgun (WGS) entry which is preliminary data.</text>
</comment>
<dbReference type="AlphaFoldDB" id="V6YZ83"/>
<sequence>MLLVVCLFGATQKSVSADEIAAAIAFQEVIVNQNTASGNEIAEEFSQMDDVPLENEKINDSLEDVKTNIDVSNGKITYP</sequence>
<proteinExistence type="predicted"/>
<dbReference type="EMBL" id="ANQC01000030">
    <property type="protein sequence ID" value="ESV54010.1"/>
    <property type="molecule type" value="Genomic_DNA"/>
</dbReference>
<dbReference type="Proteomes" id="UP000018482">
    <property type="component" value="Unassembled WGS sequence"/>
</dbReference>
<organism evidence="1 2">
    <name type="scientific">Streptococcus agalactiae LMG 14747</name>
    <dbReference type="NCBI Taxonomy" id="1154860"/>
    <lineage>
        <taxon>Bacteria</taxon>
        <taxon>Bacillati</taxon>
        <taxon>Bacillota</taxon>
        <taxon>Bacilli</taxon>
        <taxon>Lactobacillales</taxon>
        <taxon>Streptococcaceae</taxon>
        <taxon>Streptococcus</taxon>
    </lineage>
</organism>
<evidence type="ECO:0000313" key="2">
    <source>
        <dbReference type="Proteomes" id="UP000018482"/>
    </source>
</evidence>
<protein>
    <submittedName>
        <fullName evidence="1">Uncharacterized protein</fullName>
    </submittedName>
</protein>
<name>V6YZ83_STRAG</name>
<evidence type="ECO:0000313" key="1">
    <source>
        <dbReference type="EMBL" id="ESV54010.1"/>
    </source>
</evidence>
<gene>
    <name evidence="1" type="ORF">SAG0136_01765</name>
</gene>
<reference evidence="1 2" key="1">
    <citation type="submission" date="2013-05" db="EMBL/GenBank/DDBJ databases">
        <authorList>
            <person name="Richards V.P."/>
            <person name="Durkin S.A.S."/>
            <person name="Kim M."/>
            <person name="Pavinski Bitar P.D."/>
            <person name="Stanhope M.J."/>
            <person name="Town C.D."/>
            <person name="Venter J.C."/>
        </authorList>
    </citation>
    <scope>NUCLEOTIDE SEQUENCE [LARGE SCALE GENOMIC DNA]</scope>
    <source>
        <strain evidence="1 2">LMG 14747</strain>
    </source>
</reference>